<evidence type="ECO:0000313" key="7">
    <source>
        <dbReference type="Proteomes" id="UP001244552"/>
    </source>
</evidence>
<keyword evidence="4" id="KW-0804">Transcription</keyword>
<dbReference type="Pfam" id="PF03466">
    <property type="entry name" value="LysR_substrate"/>
    <property type="match status" value="1"/>
</dbReference>
<dbReference type="PRINTS" id="PR00039">
    <property type="entry name" value="HTHLYSR"/>
</dbReference>
<sequence>MKPADFARIRAFLAVAETLSFSRAAEELGMTSSAISQTVKALEAHLGQQLFQRTTRTVTLTDAGLLLRERMRPALDEIDRALIQSRDAAGRPSGIVRIVSFRSAGEKFILPILQDLRRDLPEVTLDITLDDGLDDPVAGGFDLALRIGEVIARDMIALPLGGELRQIAVAAPDYLSRHGTPDHPRALLSHDCICWRWPGQQHPFPWEFFDNGRWFSITPSGGLIVNDKPMALQMALAGLGIAFCIEETVRSHIQTGRLVSLLEQWSAPFPGFYICYPRQRQMPAATRAVIERIRAGT</sequence>
<dbReference type="Proteomes" id="UP001244552">
    <property type="component" value="Unassembled WGS sequence"/>
</dbReference>
<comment type="similarity">
    <text evidence="1">Belongs to the LysR transcriptional regulatory family.</text>
</comment>
<keyword evidence="7" id="KW-1185">Reference proteome</keyword>
<dbReference type="PROSITE" id="PS50931">
    <property type="entry name" value="HTH_LYSR"/>
    <property type="match status" value="1"/>
</dbReference>
<dbReference type="Gene3D" id="3.40.190.290">
    <property type="match status" value="1"/>
</dbReference>
<dbReference type="Gene3D" id="1.10.10.10">
    <property type="entry name" value="Winged helix-like DNA-binding domain superfamily/Winged helix DNA-binding domain"/>
    <property type="match status" value="1"/>
</dbReference>
<evidence type="ECO:0000259" key="5">
    <source>
        <dbReference type="PROSITE" id="PS50931"/>
    </source>
</evidence>
<feature type="domain" description="HTH lysR-type" evidence="5">
    <location>
        <begin position="1"/>
        <end position="61"/>
    </location>
</feature>
<dbReference type="PANTHER" id="PTHR30537:SF1">
    <property type="entry name" value="HTH-TYPE TRANSCRIPTIONAL REGULATOR PGRR"/>
    <property type="match status" value="1"/>
</dbReference>
<dbReference type="InterPro" id="IPR058163">
    <property type="entry name" value="LysR-type_TF_proteobact-type"/>
</dbReference>
<dbReference type="InterPro" id="IPR000847">
    <property type="entry name" value="LysR_HTH_N"/>
</dbReference>
<gene>
    <name evidence="6" type="ORF">QO018_003421</name>
</gene>
<dbReference type="InterPro" id="IPR036388">
    <property type="entry name" value="WH-like_DNA-bd_sf"/>
</dbReference>
<organism evidence="6 7">
    <name type="scientific">Azospirillum picis</name>
    <dbReference type="NCBI Taxonomy" id="488438"/>
    <lineage>
        <taxon>Bacteria</taxon>
        <taxon>Pseudomonadati</taxon>
        <taxon>Pseudomonadota</taxon>
        <taxon>Alphaproteobacteria</taxon>
        <taxon>Rhodospirillales</taxon>
        <taxon>Azospirillaceae</taxon>
        <taxon>Azospirillum</taxon>
    </lineage>
</organism>
<dbReference type="GO" id="GO:0003677">
    <property type="term" value="F:DNA binding"/>
    <property type="evidence" value="ECO:0007669"/>
    <property type="project" value="UniProtKB-KW"/>
</dbReference>
<dbReference type="CDD" id="cd08474">
    <property type="entry name" value="PBP2_CrgA_like_5"/>
    <property type="match status" value="1"/>
</dbReference>
<name>A0ABU0MMB3_9PROT</name>
<protein>
    <submittedName>
        <fullName evidence="6">DNA-binding transcriptional LysR family regulator</fullName>
    </submittedName>
</protein>
<evidence type="ECO:0000256" key="3">
    <source>
        <dbReference type="ARBA" id="ARBA00023125"/>
    </source>
</evidence>
<dbReference type="SUPFAM" id="SSF46785">
    <property type="entry name" value="Winged helix' DNA-binding domain"/>
    <property type="match status" value="1"/>
</dbReference>
<keyword evidence="3 6" id="KW-0238">DNA-binding</keyword>
<evidence type="ECO:0000256" key="1">
    <source>
        <dbReference type="ARBA" id="ARBA00009437"/>
    </source>
</evidence>
<dbReference type="PANTHER" id="PTHR30537">
    <property type="entry name" value="HTH-TYPE TRANSCRIPTIONAL REGULATOR"/>
    <property type="match status" value="1"/>
</dbReference>
<comment type="caution">
    <text evidence="6">The sequence shown here is derived from an EMBL/GenBank/DDBJ whole genome shotgun (WGS) entry which is preliminary data.</text>
</comment>
<evidence type="ECO:0000256" key="4">
    <source>
        <dbReference type="ARBA" id="ARBA00023163"/>
    </source>
</evidence>
<dbReference type="SUPFAM" id="SSF53850">
    <property type="entry name" value="Periplasmic binding protein-like II"/>
    <property type="match status" value="1"/>
</dbReference>
<dbReference type="EMBL" id="JAUSVU010000012">
    <property type="protein sequence ID" value="MDQ0534546.1"/>
    <property type="molecule type" value="Genomic_DNA"/>
</dbReference>
<dbReference type="Pfam" id="PF00126">
    <property type="entry name" value="HTH_1"/>
    <property type="match status" value="1"/>
</dbReference>
<keyword evidence="2" id="KW-0805">Transcription regulation</keyword>
<dbReference type="InterPro" id="IPR005119">
    <property type="entry name" value="LysR_subst-bd"/>
</dbReference>
<accession>A0ABU0MMB3</accession>
<dbReference type="InterPro" id="IPR036390">
    <property type="entry name" value="WH_DNA-bd_sf"/>
</dbReference>
<evidence type="ECO:0000313" key="6">
    <source>
        <dbReference type="EMBL" id="MDQ0534546.1"/>
    </source>
</evidence>
<reference evidence="6 7" key="1">
    <citation type="submission" date="2023-07" db="EMBL/GenBank/DDBJ databases">
        <title>Genomic Encyclopedia of Type Strains, Phase IV (KMG-IV): sequencing the most valuable type-strain genomes for metagenomic binning, comparative biology and taxonomic classification.</title>
        <authorList>
            <person name="Goeker M."/>
        </authorList>
    </citation>
    <scope>NUCLEOTIDE SEQUENCE [LARGE SCALE GENOMIC DNA]</scope>
    <source>
        <strain evidence="6 7">DSM 19922</strain>
    </source>
</reference>
<evidence type="ECO:0000256" key="2">
    <source>
        <dbReference type="ARBA" id="ARBA00023015"/>
    </source>
</evidence>
<dbReference type="RefSeq" id="WP_209983502.1">
    <property type="nucleotide sequence ID" value="NZ_JAGINO010000011.1"/>
</dbReference>
<proteinExistence type="inferred from homology"/>